<organism evidence="1 2">
    <name type="scientific">Bacillus seohaeanensis</name>
    <dbReference type="NCBI Taxonomy" id="284580"/>
    <lineage>
        <taxon>Bacteria</taxon>
        <taxon>Bacillati</taxon>
        <taxon>Bacillota</taxon>
        <taxon>Bacilli</taxon>
        <taxon>Bacillales</taxon>
        <taxon>Bacillaceae</taxon>
        <taxon>Bacillus</taxon>
    </lineage>
</organism>
<proteinExistence type="predicted"/>
<comment type="caution">
    <text evidence="1">The sequence shown here is derived from an EMBL/GenBank/DDBJ whole genome shotgun (WGS) entry which is preliminary data.</text>
</comment>
<protein>
    <submittedName>
        <fullName evidence="1">Uncharacterized protein</fullName>
    </submittedName>
</protein>
<gene>
    <name evidence="1" type="ORF">ACFSUL_10595</name>
</gene>
<evidence type="ECO:0000313" key="1">
    <source>
        <dbReference type="EMBL" id="MFD2681191.1"/>
    </source>
</evidence>
<dbReference type="RefSeq" id="WP_377935182.1">
    <property type="nucleotide sequence ID" value="NZ_JBHUMF010000026.1"/>
</dbReference>
<evidence type="ECO:0000313" key="2">
    <source>
        <dbReference type="Proteomes" id="UP001597506"/>
    </source>
</evidence>
<reference evidence="2" key="1">
    <citation type="journal article" date="2019" name="Int. J. Syst. Evol. Microbiol.">
        <title>The Global Catalogue of Microorganisms (GCM) 10K type strain sequencing project: providing services to taxonomists for standard genome sequencing and annotation.</title>
        <authorList>
            <consortium name="The Broad Institute Genomics Platform"/>
            <consortium name="The Broad Institute Genome Sequencing Center for Infectious Disease"/>
            <person name="Wu L."/>
            <person name="Ma J."/>
        </authorList>
    </citation>
    <scope>NUCLEOTIDE SEQUENCE [LARGE SCALE GENOMIC DNA]</scope>
    <source>
        <strain evidence="2">KCTC 3913</strain>
    </source>
</reference>
<dbReference type="Proteomes" id="UP001597506">
    <property type="component" value="Unassembled WGS sequence"/>
</dbReference>
<sequence length="138" mass="15905">MTTLITANNPAIVALGDIKYSLKPISCNITEVVNEPLSRERKQLIHTKSRDAMLVDIVDYEDDIQADVENDLFFYTETVLMEVEADNEDQAFTAAEMKINELNFNERYLMLEDFNKNCYLFAIIEVGINWKEAEELSI</sequence>
<name>A0ABW5RRE7_9BACI</name>
<keyword evidence="2" id="KW-1185">Reference proteome</keyword>
<accession>A0ABW5RRE7</accession>
<dbReference type="EMBL" id="JBHUMF010000026">
    <property type="protein sequence ID" value="MFD2681191.1"/>
    <property type="molecule type" value="Genomic_DNA"/>
</dbReference>